<evidence type="ECO:0000313" key="2">
    <source>
        <dbReference type="EMBL" id="KKM71639.1"/>
    </source>
</evidence>
<proteinExistence type="predicted"/>
<evidence type="ECO:0000256" key="1">
    <source>
        <dbReference type="SAM" id="Phobius"/>
    </source>
</evidence>
<feature type="transmembrane region" description="Helical" evidence="1">
    <location>
        <begin position="6"/>
        <end position="23"/>
    </location>
</feature>
<keyword evidence="1" id="KW-0812">Transmembrane</keyword>
<feature type="transmembrane region" description="Helical" evidence="1">
    <location>
        <begin position="82"/>
        <end position="106"/>
    </location>
</feature>
<gene>
    <name evidence="2" type="ORF">LCGC14_1428590</name>
</gene>
<feature type="transmembrane region" description="Helical" evidence="1">
    <location>
        <begin position="52"/>
        <end position="76"/>
    </location>
</feature>
<dbReference type="EMBL" id="LAZR01009599">
    <property type="protein sequence ID" value="KKM71639.1"/>
    <property type="molecule type" value="Genomic_DNA"/>
</dbReference>
<comment type="caution">
    <text evidence="2">The sequence shown here is derived from an EMBL/GenBank/DDBJ whole genome shotgun (WGS) entry which is preliminary data.</text>
</comment>
<protein>
    <submittedName>
        <fullName evidence="2">Uncharacterized protein</fullName>
    </submittedName>
</protein>
<organism evidence="2">
    <name type="scientific">marine sediment metagenome</name>
    <dbReference type="NCBI Taxonomy" id="412755"/>
    <lineage>
        <taxon>unclassified sequences</taxon>
        <taxon>metagenomes</taxon>
        <taxon>ecological metagenomes</taxon>
    </lineage>
</organism>
<name>A0A0F9JPA3_9ZZZZ</name>
<dbReference type="AlphaFoldDB" id="A0A0F9JPA3"/>
<accession>A0A0F9JPA3</accession>
<sequence>MINFFICVVLSIMISFGMAIALVEKGDRYPIRKPKLILRKLIRKFSRKFDKVLYCTTCLSFYFCLFSDIVICIIAYQFGFFYFFWPFSGFAAVGFSWFVIEFLNALDQNKEE</sequence>
<reference evidence="2" key="1">
    <citation type="journal article" date="2015" name="Nature">
        <title>Complex archaea that bridge the gap between prokaryotes and eukaryotes.</title>
        <authorList>
            <person name="Spang A."/>
            <person name="Saw J.H."/>
            <person name="Jorgensen S.L."/>
            <person name="Zaremba-Niedzwiedzka K."/>
            <person name="Martijn J."/>
            <person name="Lind A.E."/>
            <person name="van Eijk R."/>
            <person name="Schleper C."/>
            <person name="Guy L."/>
            <person name="Ettema T.J."/>
        </authorList>
    </citation>
    <scope>NUCLEOTIDE SEQUENCE</scope>
</reference>
<keyword evidence="1" id="KW-1133">Transmembrane helix</keyword>
<keyword evidence="1" id="KW-0472">Membrane</keyword>